<name>A0ABV8FGV0_9ACTN</name>
<sequence>MTLMDAKKKIQLCAVCGEDAIPDNIFGGLRHVMNSFDWLHKAQADAATVPNVNPDPFTIACLALANQAVQSTTLLGGLGAEVADRRADVLRSPWAYALQEVLEASLLHGPEDQRPHSLTEAAQRGRAEAERLIDWALENPNGMLLAERLPVITV</sequence>
<dbReference type="EMBL" id="JBHSBC010000056">
    <property type="protein sequence ID" value="MFC3986483.1"/>
    <property type="molecule type" value="Genomic_DNA"/>
</dbReference>
<keyword evidence="2" id="KW-1185">Reference proteome</keyword>
<organism evidence="1 2">
    <name type="scientific">Streptosporangium jomthongense</name>
    <dbReference type="NCBI Taxonomy" id="1193683"/>
    <lineage>
        <taxon>Bacteria</taxon>
        <taxon>Bacillati</taxon>
        <taxon>Actinomycetota</taxon>
        <taxon>Actinomycetes</taxon>
        <taxon>Streptosporangiales</taxon>
        <taxon>Streptosporangiaceae</taxon>
        <taxon>Streptosporangium</taxon>
    </lineage>
</organism>
<dbReference type="Proteomes" id="UP001595698">
    <property type="component" value="Unassembled WGS sequence"/>
</dbReference>
<dbReference type="RefSeq" id="WP_386196759.1">
    <property type="nucleotide sequence ID" value="NZ_JBHSBC010000056.1"/>
</dbReference>
<comment type="caution">
    <text evidence="1">The sequence shown here is derived from an EMBL/GenBank/DDBJ whole genome shotgun (WGS) entry which is preliminary data.</text>
</comment>
<proteinExistence type="predicted"/>
<reference evidence="2" key="1">
    <citation type="journal article" date="2019" name="Int. J. Syst. Evol. Microbiol.">
        <title>The Global Catalogue of Microorganisms (GCM) 10K type strain sequencing project: providing services to taxonomists for standard genome sequencing and annotation.</title>
        <authorList>
            <consortium name="The Broad Institute Genomics Platform"/>
            <consortium name="The Broad Institute Genome Sequencing Center for Infectious Disease"/>
            <person name="Wu L."/>
            <person name="Ma J."/>
        </authorList>
    </citation>
    <scope>NUCLEOTIDE SEQUENCE [LARGE SCALE GENOMIC DNA]</scope>
    <source>
        <strain evidence="2">TBRC 7912</strain>
    </source>
</reference>
<evidence type="ECO:0000313" key="2">
    <source>
        <dbReference type="Proteomes" id="UP001595698"/>
    </source>
</evidence>
<evidence type="ECO:0000313" key="1">
    <source>
        <dbReference type="EMBL" id="MFC3986483.1"/>
    </source>
</evidence>
<accession>A0ABV8FGV0</accession>
<protein>
    <submittedName>
        <fullName evidence="1">Uncharacterized protein</fullName>
    </submittedName>
</protein>
<gene>
    <name evidence="1" type="ORF">ACFOYY_40570</name>
</gene>